<feature type="transmembrane region" description="Helical" evidence="2">
    <location>
        <begin position="130"/>
        <end position="150"/>
    </location>
</feature>
<evidence type="ECO:0000313" key="4">
    <source>
        <dbReference type="Proteomes" id="UP000177798"/>
    </source>
</evidence>
<gene>
    <name evidence="3" type="ORF">sscle_06g053720</name>
</gene>
<dbReference type="OrthoDB" id="4140442at2759"/>
<evidence type="ECO:0000256" key="2">
    <source>
        <dbReference type="SAM" id="Phobius"/>
    </source>
</evidence>
<keyword evidence="2" id="KW-1133">Transmembrane helix</keyword>
<proteinExistence type="predicted"/>
<evidence type="ECO:0000256" key="1">
    <source>
        <dbReference type="SAM" id="MobiDB-lite"/>
    </source>
</evidence>
<keyword evidence="2" id="KW-0472">Membrane</keyword>
<keyword evidence="2" id="KW-0812">Transmembrane</keyword>
<protein>
    <submittedName>
        <fullName evidence="3">Uncharacterized protein</fullName>
    </submittedName>
</protein>
<sequence>MSFILKMSAFSRGCIKLHSMSLNSSRTFLFKTQKSCPNPRFFTSTSLCRSTARKPMAVPTLKTKSKQKPQQKPQLNVKSKVATQIQPPTLLAAEPTLGSPKLLNYHSYADILAAKPHTTILYQAPSHTGYIVTSYLAGTFLLGFAGLTFWNNYIHIPADIGVWVPYAFAGISFLLAACGGYVILSPAGLIKSITAVPAKLCAHPPKVDAPLYVEVALKKIIPIPFMPPRILTLSPSSLHLTSHLYQARTRAEERAWNKLAEEKKRELAEYDRTHIIGRGTRKISVGIFELVRAFGRCWTRDGFIPVRVTERGMGRVLKLDGEAGWAQDGGRALEKIIKVQSSKRVGF</sequence>
<dbReference type="VEuPathDB" id="FungiDB:sscle_06g053720"/>
<name>A0A1D9Q730_SCLS1</name>
<feature type="transmembrane region" description="Helical" evidence="2">
    <location>
        <begin position="162"/>
        <end position="184"/>
    </location>
</feature>
<feature type="region of interest" description="Disordered" evidence="1">
    <location>
        <begin position="53"/>
        <end position="78"/>
    </location>
</feature>
<dbReference type="AlphaFoldDB" id="A0A1D9Q730"/>
<accession>A0A1D9Q730</accession>
<dbReference type="EMBL" id="CP017819">
    <property type="protein sequence ID" value="APA10602.1"/>
    <property type="molecule type" value="Genomic_DNA"/>
</dbReference>
<dbReference type="Proteomes" id="UP000177798">
    <property type="component" value="Chromosome 6"/>
</dbReference>
<evidence type="ECO:0000313" key="3">
    <source>
        <dbReference type="EMBL" id="APA10602.1"/>
    </source>
</evidence>
<reference evidence="4" key="1">
    <citation type="journal article" date="2017" name="Genome Biol. Evol.">
        <title>The complete genome sequence of the phytopathogenic fungus Sclerotinia sclerotiorum reveals insights into the genome architecture of broad host range pathogens.</title>
        <authorList>
            <person name="Derbyshire M."/>
            <person name="Denton-Giles M."/>
            <person name="Hegedus D."/>
            <person name="Seifbarghy S."/>
            <person name="Rollins J."/>
            <person name="van Kan J."/>
            <person name="Seidl M.F."/>
            <person name="Faino L."/>
            <person name="Mbengue M."/>
            <person name="Navaud O."/>
            <person name="Raffaele S."/>
            <person name="Hammond-Kosack K."/>
            <person name="Heard S."/>
            <person name="Oliver R."/>
        </authorList>
    </citation>
    <scope>NUCLEOTIDE SEQUENCE [LARGE SCALE GENOMIC DNA]</scope>
    <source>
        <strain evidence="4">ATCC 18683 / 1980 / Ss-1</strain>
    </source>
</reference>
<organism evidence="3 4">
    <name type="scientific">Sclerotinia sclerotiorum (strain ATCC 18683 / 1980 / Ss-1)</name>
    <name type="common">White mold</name>
    <name type="synonym">Whetzelinia sclerotiorum</name>
    <dbReference type="NCBI Taxonomy" id="665079"/>
    <lineage>
        <taxon>Eukaryota</taxon>
        <taxon>Fungi</taxon>
        <taxon>Dikarya</taxon>
        <taxon>Ascomycota</taxon>
        <taxon>Pezizomycotina</taxon>
        <taxon>Leotiomycetes</taxon>
        <taxon>Helotiales</taxon>
        <taxon>Sclerotiniaceae</taxon>
        <taxon>Sclerotinia</taxon>
    </lineage>
</organism>